<proteinExistence type="inferred from homology"/>
<evidence type="ECO:0000313" key="2">
    <source>
        <dbReference type="EMBL" id="KAJ8768966.1"/>
    </source>
</evidence>
<dbReference type="EMBL" id="JAIWQS010000004">
    <property type="protein sequence ID" value="KAJ8768966.1"/>
    <property type="molecule type" value="Genomic_DNA"/>
</dbReference>
<protein>
    <recommendedName>
        <fullName evidence="4">Small auxin up regulated protein</fullName>
    </recommendedName>
</protein>
<dbReference type="Pfam" id="PF02519">
    <property type="entry name" value="Auxin_inducible"/>
    <property type="match status" value="1"/>
</dbReference>
<organism evidence="2 3">
    <name type="scientific">Erythroxylum novogranatense</name>
    <dbReference type="NCBI Taxonomy" id="1862640"/>
    <lineage>
        <taxon>Eukaryota</taxon>
        <taxon>Viridiplantae</taxon>
        <taxon>Streptophyta</taxon>
        <taxon>Embryophyta</taxon>
        <taxon>Tracheophyta</taxon>
        <taxon>Spermatophyta</taxon>
        <taxon>Magnoliopsida</taxon>
        <taxon>eudicotyledons</taxon>
        <taxon>Gunneridae</taxon>
        <taxon>Pentapetalae</taxon>
        <taxon>rosids</taxon>
        <taxon>fabids</taxon>
        <taxon>Malpighiales</taxon>
        <taxon>Erythroxylaceae</taxon>
        <taxon>Erythroxylum</taxon>
    </lineage>
</organism>
<dbReference type="InterPro" id="IPR003676">
    <property type="entry name" value="SAUR_fam"/>
</dbReference>
<name>A0AAV8TPY9_9ROSI</name>
<gene>
    <name evidence="2" type="ORF">K2173_023961</name>
</gene>
<comment type="similarity">
    <text evidence="1">Belongs to the ARG7 family.</text>
</comment>
<dbReference type="Proteomes" id="UP001159364">
    <property type="component" value="Linkage Group LG04"/>
</dbReference>
<evidence type="ECO:0008006" key="4">
    <source>
        <dbReference type="Google" id="ProtNLM"/>
    </source>
</evidence>
<evidence type="ECO:0000256" key="1">
    <source>
        <dbReference type="ARBA" id="ARBA00006974"/>
    </source>
</evidence>
<reference evidence="2 3" key="1">
    <citation type="submission" date="2021-09" db="EMBL/GenBank/DDBJ databases">
        <title>Genomic insights and catalytic innovation underlie evolution of tropane alkaloids biosynthesis.</title>
        <authorList>
            <person name="Wang Y.-J."/>
            <person name="Tian T."/>
            <person name="Huang J.-P."/>
            <person name="Huang S.-X."/>
        </authorList>
    </citation>
    <scope>NUCLEOTIDE SEQUENCE [LARGE SCALE GENOMIC DNA]</scope>
    <source>
        <strain evidence="2">KIB-2018</strain>
        <tissue evidence="2">Leaf</tissue>
    </source>
</reference>
<keyword evidence="3" id="KW-1185">Reference proteome</keyword>
<evidence type="ECO:0000313" key="3">
    <source>
        <dbReference type="Proteomes" id="UP001159364"/>
    </source>
</evidence>
<accession>A0AAV8TPY9</accession>
<dbReference type="PANTHER" id="PTHR31175:SF82">
    <property type="entry name" value="AUXIN-RESPONSIVE PROTEIN SAUR65"/>
    <property type="match status" value="1"/>
</dbReference>
<dbReference type="GO" id="GO:0009733">
    <property type="term" value="P:response to auxin"/>
    <property type="evidence" value="ECO:0007669"/>
    <property type="project" value="InterPro"/>
</dbReference>
<comment type="caution">
    <text evidence="2">The sequence shown here is derived from an EMBL/GenBank/DDBJ whole genome shotgun (WGS) entry which is preliminary data.</text>
</comment>
<dbReference type="PANTHER" id="PTHR31175">
    <property type="entry name" value="AUXIN-RESPONSIVE FAMILY PROTEIN"/>
    <property type="match status" value="1"/>
</dbReference>
<sequence length="145" mass="16626">MFRTKMLAEIARKFQRIATLKRKRLSIHRSNSNRNVASPNESSFAGRGQFVAYSIDEKRFVLPLAYLNKSIFRELLKISEEVFGLPREGPIRLPFHSEFMGYVLLLIQRGLSKDMENALLVSMETSCCSMLINFQKECTAAITCL</sequence>
<dbReference type="AlphaFoldDB" id="A0AAV8TPY9"/>